<dbReference type="GeneTree" id="ENSGT00390000010029"/>
<sequence length="127" mass="14957">MLGAAHVCRVRMLYRRILLLHRLLPPDLRALGDQYVRDEFRRNKTAEQQESERFIQEWMEYAHVLQKQVSHTVVEPKQKMQLGADLTEEKLKGFNNEQIGQLYELMQEATKPNLQFNIKNASSCKNS</sequence>
<comment type="similarity">
    <text evidence="2 6">Belongs to the complex I LYR family. SDHAF3 subfamily.</text>
</comment>
<dbReference type="Ensembl" id="ENSCMIT00000017590.1">
    <property type="protein sequence ID" value="ENSCMIP00000017252.1"/>
    <property type="gene ID" value="ENSCMIG00000008241.1"/>
</dbReference>
<dbReference type="CTD" id="57001"/>
<comment type="function">
    <text evidence="6">Plays an essential role in the assembly of succinate dehydrogenase (SDH), an enzyme complex (also referred to as respiratory complex II) that is a component of both the tricarboxylic acid (TCA) cycle and the mitochondrial electron transport chain, and which couples the oxidation of succinate to fumarate with the reduction of ubiquinone (coenzyme Q) to ubiquinol. Promotes maturation of the iron-sulfur protein subunit of the SDH catalytic dimer, protecting it from the deleterious effects of oxidants. May act together with SDHAF1.</text>
</comment>
<proteinExistence type="evidence at transcript level"/>
<dbReference type="EMBL" id="JW875345">
    <property type="protein sequence ID" value="AFP07862.1"/>
    <property type="molecule type" value="mRNA"/>
</dbReference>
<dbReference type="GO" id="GO:0005759">
    <property type="term" value="C:mitochondrial matrix"/>
    <property type="evidence" value="ECO:0007669"/>
    <property type="project" value="UniProtKB-SubCell"/>
</dbReference>
<dbReference type="RefSeq" id="XP_042187733.1">
    <property type="nucleotide sequence ID" value="XM_042331799.1"/>
</dbReference>
<reference evidence="8" key="4">
    <citation type="submission" date="2025-05" db="UniProtKB">
        <authorList>
            <consortium name="Ensembl"/>
        </authorList>
    </citation>
    <scope>IDENTIFICATION</scope>
</reference>
<evidence type="ECO:0000313" key="7">
    <source>
        <dbReference type="EMBL" id="AFP07862.1"/>
    </source>
</evidence>
<dbReference type="PANTHER" id="PTHR13137:SF6">
    <property type="entry name" value="SUCCINATE DEHYDROGENASE ASSEMBLY FACTOR 3, MITOCHONDRIAL"/>
    <property type="match status" value="1"/>
</dbReference>
<dbReference type="OMA" id="WQQTNEN"/>
<dbReference type="GO" id="GO:0034553">
    <property type="term" value="P:mitochondrial respiratory chain complex II assembly"/>
    <property type="evidence" value="ECO:0007669"/>
    <property type="project" value="UniProtKB-UniRule"/>
</dbReference>
<keyword evidence="4 6" id="KW-0496">Mitochondrion</keyword>
<evidence type="ECO:0000313" key="9">
    <source>
        <dbReference type="Proteomes" id="UP000314986"/>
    </source>
</evidence>
<dbReference type="AlphaFoldDB" id="V9L7T6"/>
<dbReference type="KEGG" id="cmk:103185985"/>
<dbReference type="InterPro" id="IPR008381">
    <property type="entry name" value="SDHAF3/Sdh7"/>
</dbReference>
<evidence type="ECO:0000256" key="4">
    <source>
        <dbReference type="ARBA" id="ARBA00023128"/>
    </source>
</evidence>
<evidence type="ECO:0000256" key="3">
    <source>
        <dbReference type="ARBA" id="ARBA00022946"/>
    </source>
</evidence>
<keyword evidence="5 6" id="KW-0143">Chaperone</keyword>
<gene>
    <name evidence="8" type="primary">sdhaf3</name>
</gene>
<dbReference type="GeneID" id="103185985"/>
<dbReference type="STRING" id="7868.ENSCMIP00000017252"/>
<keyword evidence="9" id="KW-1185">Reference proteome</keyword>
<evidence type="ECO:0000256" key="2">
    <source>
        <dbReference type="ARBA" id="ARBA00006020"/>
    </source>
</evidence>
<reference evidence="9" key="1">
    <citation type="journal article" date="2006" name="Science">
        <title>Ancient noncoding elements conserved in the human genome.</title>
        <authorList>
            <person name="Venkatesh B."/>
            <person name="Kirkness E.F."/>
            <person name="Loh Y.H."/>
            <person name="Halpern A.L."/>
            <person name="Lee A.P."/>
            <person name="Johnson J."/>
            <person name="Dandona N."/>
            <person name="Viswanathan L.D."/>
            <person name="Tay A."/>
            <person name="Venter J.C."/>
            <person name="Strausberg R.L."/>
            <person name="Brenner S."/>
        </authorList>
    </citation>
    <scope>NUCLEOTIDE SEQUENCE [LARGE SCALE GENOMIC DNA]</scope>
</reference>
<organism evidence="7">
    <name type="scientific">Callorhinchus milii</name>
    <name type="common">Ghost shark</name>
    <dbReference type="NCBI Taxonomy" id="7868"/>
    <lineage>
        <taxon>Eukaryota</taxon>
        <taxon>Metazoa</taxon>
        <taxon>Chordata</taxon>
        <taxon>Craniata</taxon>
        <taxon>Vertebrata</taxon>
        <taxon>Chondrichthyes</taxon>
        <taxon>Holocephali</taxon>
        <taxon>Chimaeriformes</taxon>
        <taxon>Callorhinchidae</taxon>
        <taxon>Callorhinchus</taxon>
    </lineage>
</organism>
<name>V9L7T6_CALMI</name>
<evidence type="ECO:0000256" key="6">
    <source>
        <dbReference type="RuleBase" id="RU368039"/>
    </source>
</evidence>
<reference evidence="7 9" key="3">
    <citation type="journal article" date="2014" name="Nature">
        <title>Elephant shark genome provides unique insights into gnathostome evolution.</title>
        <authorList>
            <consortium name="International Elephant Shark Genome Sequencing Consortium"/>
            <person name="Venkatesh B."/>
            <person name="Lee A.P."/>
            <person name="Ravi V."/>
            <person name="Maurya A.K."/>
            <person name="Lian M.M."/>
            <person name="Swann J.B."/>
            <person name="Ohta Y."/>
            <person name="Flajnik M.F."/>
            <person name="Sutoh Y."/>
            <person name="Kasahara M."/>
            <person name="Hoon S."/>
            <person name="Gangu V."/>
            <person name="Roy S.W."/>
            <person name="Irimia M."/>
            <person name="Korzh V."/>
            <person name="Kondrychyn I."/>
            <person name="Lim Z.W."/>
            <person name="Tay B.H."/>
            <person name="Tohari S."/>
            <person name="Kong K.W."/>
            <person name="Ho S."/>
            <person name="Lorente-Galdos B."/>
            <person name="Quilez J."/>
            <person name="Marques-Bonet T."/>
            <person name="Raney B.J."/>
            <person name="Ingham P.W."/>
            <person name="Tay A."/>
            <person name="Hillier L.W."/>
            <person name="Minx P."/>
            <person name="Boehm T."/>
            <person name="Wilson R.K."/>
            <person name="Brenner S."/>
            <person name="Warren W.C."/>
        </authorList>
    </citation>
    <scope>NUCLEOTIDE SEQUENCE</scope>
    <source>
        <tissue evidence="7">Brain</tissue>
    </source>
</reference>
<dbReference type="OrthoDB" id="278329at2759"/>
<comment type="subunit">
    <text evidence="6">Interacts with the iron-sulfur protein subunit within the SDH catalytic dimer.</text>
</comment>
<dbReference type="PANTHER" id="PTHR13137">
    <property type="entry name" value="DC11 ACN9 HOMOLOG"/>
    <property type="match status" value="1"/>
</dbReference>
<dbReference type="Pfam" id="PF13233">
    <property type="entry name" value="Complex1_LYR_2"/>
    <property type="match status" value="1"/>
</dbReference>
<evidence type="ECO:0000256" key="1">
    <source>
        <dbReference type="ARBA" id="ARBA00004305"/>
    </source>
</evidence>
<dbReference type="CDD" id="cd20270">
    <property type="entry name" value="Complex1_LYR_SDHAF3_LYRM10"/>
    <property type="match status" value="1"/>
</dbReference>
<reference evidence="9" key="2">
    <citation type="journal article" date="2007" name="PLoS Biol.">
        <title>Survey sequencing and comparative analysis of the elephant shark (Callorhinchus milii) genome.</title>
        <authorList>
            <person name="Venkatesh B."/>
            <person name="Kirkness E.F."/>
            <person name="Loh Y.H."/>
            <person name="Halpern A.L."/>
            <person name="Lee A.P."/>
            <person name="Johnson J."/>
            <person name="Dandona N."/>
            <person name="Viswanathan L.D."/>
            <person name="Tay A."/>
            <person name="Venter J.C."/>
            <person name="Strausberg R.L."/>
            <person name="Brenner S."/>
        </authorList>
    </citation>
    <scope>NUCLEOTIDE SEQUENCE [LARGE SCALE GENOMIC DNA]</scope>
</reference>
<evidence type="ECO:0000313" key="8">
    <source>
        <dbReference type="Ensembl" id="ENSCMIP00000017252.1"/>
    </source>
</evidence>
<protein>
    <recommendedName>
        <fullName evidence="6">Succinate dehydrogenase assembly factor 3</fullName>
        <shortName evidence="6">SDH assembly factor 3</shortName>
        <shortName evidence="6">SDHAF3</shortName>
    </recommendedName>
</protein>
<evidence type="ECO:0000256" key="5">
    <source>
        <dbReference type="ARBA" id="ARBA00023186"/>
    </source>
</evidence>
<dbReference type="RefSeq" id="XP_042187732.1">
    <property type="nucleotide sequence ID" value="XM_042331798.1"/>
</dbReference>
<accession>V9L7T6</accession>
<dbReference type="Proteomes" id="UP000314986">
    <property type="component" value="Unassembled WGS sequence"/>
</dbReference>
<dbReference type="GO" id="GO:0005758">
    <property type="term" value="C:mitochondrial intermembrane space"/>
    <property type="evidence" value="ECO:0007669"/>
    <property type="project" value="TreeGrafter"/>
</dbReference>
<comment type="subcellular location">
    <subcellularLocation>
        <location evidence="1 6">Mitochondrion matrix</location>
    </subcellularLocation>
</comment>
<dbReference type="GO" id="GO:0006105">
    <property type="term" value="P:succinate metabolic process"/>
    <property type="evidence" value="ECO:0007669"/>
    <property type="project" value="TreeGrafter"/>
</dbReference>
<keyword evidence="3" id="KW-0809">Transit peptide</keyword>